<dbReference type="RefSeq" id="WP_183783701.1">
    <property type="nucleotide sequence ID" value="NZ_JACIBS010000001.1"/>
</dbReference>
<comment type="caution">
    <text evidence="1">The sequence shown here is derived from an EMBL/GenBank/DDBJ whole genome shotgun (WGS) entry which is preliminary data.</text>
</comment>
<proteinExistence type="predicted"/>
<gene>
    <name evidence="1" type="ORF">FB384_003061</name>
</gene>
<reference evidence="1 2" key="1">
    <citation type="submission" date="2020-08" db="EMBL/GenBank/DDBJ databases">
        <title>Sequencing the genomes of 1000 actinobacteria strains.</title>
        <authorList>
            <person name="Klenk H.-P."/>
        </authorList>
    </citation>
    <scope>NUCLEOTIDE SEQUENCE [LARGE SCALE GENOMIC DNA]</scope>
    <source>
        <strain evidence="1 2">DSM 45267</strain>
    </source>
</reference>
<dbReference type="EMBL" id="JACIBS010000001">
    <property type="protein sequence ID" value="MBB3664157.1"/>
    <property type="molecule type" value="Genomic_DNA"/>
</dbReference>
<organism evidence="1 2">
    <name type="scientific">Prauserella sediminis</name>
    <dbReference type="NCBI Taxonomy" id="577680"/>
    <lineage>
        <taxon>Bacteria</taxon>
        <taxon>Bacillati</taxon>
        <taxon>Actinomycetota</taxon>
        <taxon>Actinomycetes</taxon>
        <taxon>Pseudonocardiales</taxon>
        <taxon>Pseudonocardiaceae</taxon>
        <taxon>Prauserella</taxon>
        <taxon>Prauserella salsuginis group</taxon>
    </lineage>
</organism>
<name>A0A839XND7_9PSEU</name>
<evidence type="ECO:0000313" key="1">
    <source>
        <dbReference type="EMBL" id="MBB3664157.1"/>
    </source>
</evidence>
<accession>A0A839XND7</accession>
<protein>
    <submittedName>
        <fullName evidence="1">Uncharacterized protein</fullName>
    </submittedName>
</protein>
<sequence>MITPLWPDVGQGFDADDSGLGHPVGDYGWPRQLGPAFATRAQPCDVC</sequence>
<evidence type="ECO:0000313" key="2">
    <source>
        <dbReference type="Proteomes" id="UP000564573"/>
    </source>
</evidence>
<dbReference type="Proteomes" id="UP000564573">
    <property type="component" value="Unassembled WGS sequence"/>
</dbReference>
<keyword evidence="2" id="KW-1185">Reference proteome</keyword>
<dbReference type="AlphaFoldDB" id="A0A839XND7"/>